<evidence type="ECO:0000256" key="5">
    <source>
        <dbReference type="ARBA" id="ARBA00023140"/>
    </source>
</evidence>
<proteinExistence type="inferred from homology"/>
<comment type="similarity">
    <text evidence="2">Belongs to the peroxin-11 family.</text>
</comment>
<evidence type="ECO:0000313" key="7">
    <source>
        <dbReference type="Proteomes" id="UP000075714"/>
    </source>
</evidence>
<evidence type="ECO:0000256" key="4">
    <source>
        <dbReference type="ARBA" id="ARBA00023136"/>
    </source>
</evidence>
<keyword evidence="3" id="KW-0962">Peroxisome biogenesis</keyword>
<evidence type="ECO:0000313" key="6">
    <source>
        <dbReference type="EMBL" id="KXZ53410.1"/>
    </source>
</evidence>
<dbReference type="Pfam" id="PF05648">
    <property type="entry name" value="PEX11"/>
    <property type="match status" value="1"/>
</dbReference>
<reference evidence="7" key="1">
    <citation type="journal article" date="2016" name="Nat. Commun.">
        <title>The Gonium pectorale genome demonstrates co-option of cell cycle regulation during the evolution of multicellularity.</title>
        <authorList>
            <person name="Hanschen E.R."/>
            <person name="Marriage T.N."/>
            <person name="Ferris P.J."/>
            <person name="Hamaji T."/>
            <person name="Toyoda A."/>
            <person name="Fujiyama A."/>
            <person name="Neme R."/>
            <person name="Noguchi H."/>
            <person name="Minakuchi Y."/>
            <person name="Suzuki M."/>
            <person name="Kawai-Toyooka H."/>
            <person name="Smith D.R."/>
            <person name="Sparks H."/>
            <person name="Anderson J."/>
            <person name="Bakaric R."/>
            <person name="Luria V."/>
            <person name="Karger A."/>
            <person name="Kirschner M.W."/>
            <person name="Durand P.M."/>
            <person name="Michod R.E."/>
            <person name="Nozaki H."/>
            <person name="Olson B.J."/>
        </authorList>
    </citation>
    <scope>NUCLEOTIDE SEQUENCE [LARGE SCALE GENOMIC DNA]</scope>
    <source>
        <strain evidence="7">NIES-2863</strain>
    </source>
</reference>
<dbReference type="AlphaFoldDB" id="A0A150GVN2"/>
<evidence type="ECO:0000256" key="2">
    <source>
        <dbReference type="ARBA" id="ARBA00008194"/>
    </source>
</evidence>
<evidence type="ECO:0008006" key="8">
    <source>
        <dbReference type="Google" id="ProtNLM"/>
    </source>
</evidence>
<dbReference type="GO" id="GO:0016559">
    <property type="term" value="P:peroxisome fission"/>
    <property type="evidence" value="ECO:0007669"/>
    <property type="project" value="InterPro"/>
</dbReference>
<dbReference type="GO" id="GO:0044375">
    <property type="term" value="P:regulation of peroxisome size"/>
    <property type="evidence" value="ECO:0007669"/>
    <property type="project" value="UniProtKB-ARBA"/>
</dbReference>
<dbReference type="PANTHER" id="PTHR12652:SF50">
    <property type="entry name" value="PEROXIN 11"/>
    <property type="match status" value="1"/>
</dbReference>
<protein>
    <recommendedName>
        <fullName evidence="8">Peroxisomal membrane protein 11A</fullName>
    </recommendedName>
</protein>
<name>A0A150GVN2_GONPE</name>
<dbReference type="OrthoDB" id="411017at2759"/>
<comment type="caution">
    <text evidence="6">The sequence shown here is derived from an EMBL/GenBank/DDBJ whole genome shotgun (WGS) entry which is preliminary data.</text>
</comment>
<sequence>MASEDFIDKTSRFLARREGIDKTLKVLRYSARLAVALGPKDPELAKRLSSFEKSVGVSRKAYRLGKFLQDVNSLRHSKTRDPTFLLELLAYGGEGVYYFTEQLTWLVKAGALSKDLEERFGRISATAELIGYAGSIWLSLLKLSKLMEQERTLENALEKLAKDGAVVDAKTQAKLAALRFQRRLRCALVVQDLADSLMALNDVTGGRIKGLNSPLLLALAGLTSGCVSFFKNWNA</sequence>
<dbReference type="PANTHER" id="PTHR12652">
    <property type="entry name" value="PEROXISOMAL BIOGENESIS FACTOR 11"/>
    <property type="match status" value="1"/>
</dbReference>
<dbReference type="EMBL" id="LSYV01000008">
    <property type="protein sequence ID" value="KXZ53410.1"/>
    <property type="molecule type" value="Genomic_DNA"/>
</dbReference>
<organism evidence="6 7">
    <name type="scientific">Gonium pectorale</name>
    <name type="common">Green alga</name>
    <dbReference type="NCBI Taxonomy" id="33097"/>
    <lineage>
        <taxon>Eukaryota</taxon>
        <taxon>Viridiplantae</taxon>
        <taxon>Chlorophyta</taxon>
        <taxon>core chlorophytes</taxon>
        <taxon>Chlorophyceae</taxon>
        <taxon>CS clade</taxon>
        <taxon>Chlamydomonadales</taxon>
        <taxon>Volvocaceae</taxon>
        <taxon>Gonium</taxon>
    </lineage>
</organism>
<evidence type="ECO:0000256" key="3">
    <source>
        <dbReference type="ARBA" id="ARBA00022593"/>
    </source>
</evidence>
<dbReference type="STRING" id="33097.A0A150GVN2"/>
<dbReference type="InterPro" id="IPR008733">
    <property type="entry name" value="PEX11"/>
</dbReference>
<accession>A0A150GVN2</accession>
<keyword evidence="4" id="KW-0472">Membrane</keyword>
<gene>
    <name evidence="6" type="ORF">GPECTOR_7g1307</name>
</gene>
<evidence type="ECO:0000256" key="1">
    <source>
        <dbReference type="ARBA" id="ARBA00004585"/>
    </source>
</evidence>
<keyword evidence="7" id="KW-1185">Reference proteome</keyword>
<dbReference type="Proteomes" id="UP000075714">
    <property type="component" value="Unassembled WGS sequence"/>
</dbReference>
<comment type="subcellular location">
    <subcellularLocation>
        <location evidence="1">Peroxisome membrane</location>
        <topology evidence="1">Multi-pass membrane protein</topology>
    </subcellularLocation>
</comment>
<dbReference type="GO" id="GO:0042802">
    <property type="term" value="F:identical protein binding"/>
    <property type="evidence" value="ECO:0007669"/>
    <property type="project" value="UniProtKB-ARBA"/>
</dbReference>
<dbReference type="GO" id="GO:0005778">
    <property type="term" value="C:peroxisomal membrane"/>
    <property type="evidence" value="ECO:0007669"/>
    <property type="project" value="UniProtKB-SubCell"/>
</dbReference>
<keyword evidence="5" id="KW-0576">Peroxisome</keyword>